<protein>
    <submittedName>
        <fullName evidence="2">Glutaredoxin family protein</fullName>
    </submittedName>
</protein>
<accession>A0AA96J6G6</accession>
<dbReference type="InterPro" id="IPR008554">
    <property type="entry name" value="Glutaredoxin-like"/>
</dbReference>
<sequence length="83" mass="9139">MTERVVLYSRQGCHLCDEGRGVVQAVCADRGVLWTEVDIDADPALKERYGEEVPVVTVDGETVAFWRIEPTLLAAALARHDAV</sequence>
<reference evidence="2 3" key="1">
    <citation type="submission" date="2023-09" db="EMBL/GenBank/DDBJ databases">
        <title>Demequina sp. a novel bacteria isolated from Capsicum annuum.</title>
        <authorList>
            <person name="Humaira Z."/>
            <person name="Lee J."/>
            <person name="Cho D."/>
        </authorList>
    </citation>
    <scope>NUCLEOTIDE SEQUENCE</scope>
    <source>
        <strain evidence="1 3">OYTSA14</strain>
        <strain evidence="2">PMTSA13</strain>
    </source>
</reference>
<keyword evidence="3" id="KW-1185">Reference proteome</keyword>
<evidence type="ECO:0000313" key="2">
    <source>
        <dbReference type="EMBL" id="WNM27035.1"/>
    </source>
</evidence>
<name>A0AA96FEM4_9MICO</name>
<dbReference type="EMBL" id="CP134879">
    <property type="protein sequence ID" value="WNM24207.1"/>
    <property type="molecule type" value="Genomic_DNA"/>
</dbReference>
<dbReference type="Proteomes" id="UP001303408">
    <property type="component" value="Chromosome"/>
</dbReference>
<dbReference type="Gene3D" id="3.40.30.10">
    <property type="entry name" value="Glutaredoxin"/>
    <property type="match status" value="1"/>
</dbReference>
<dbReference type="AlphaFoldDB" id="A0AA96FEM4"/>
<dbReference type="SUPFAM" id="SSF52833">
    <property type="entry name" value="Thioredoxin-like"/>
    <property type="match status" value="1"/>
</dbReference>
<dbReference type="InterPro" id="IPR036249">
    <property type="entry name" value="Thioredoxin-like_sf"/>
</dbReference>
<evidence type="ECO:0000313" key="3">
    <source>
        <dbReference type="Proteomes" id="UP001304125"/>
    </source>
</evidence>
<evidence type="ECO:0000313" key="1">
    <source>
        <dbReference type="EMBL" id="WNM24207.1"/>
    </source>
</evidence>
<dbReference type="InterPro" id="IPR052565">
    <property type="entry name" value="Glutaredoxin-like_YDR286C"/>
</dbReference>
<dbReference type="PANTHER" id="PTHR33558:SF1">
    <property type="entry name" value="GLUTAREDOXIN-LIKE PROTEIN C5ORF63 HOMOLOG"/>
    <property type="match status" value="1"/>
</dbReference>
<accession>A0AA96FEM4</accession>
<proteinExistence type="predicted"/>
<dbReference type="Proteomes" id="UP001304125">
    <property type="component" value="Chromosome"/>
</dbReference>
<dbReference type="PANTHER" id="PTHR33558">
    <property type="entry name" value="GLUTAREDOXIN-LIKE PROTEIN C5ORF63 HOMOLOG"/>
    <property type="match status" value="1"/>
</dbReference>
<gene>
    <name evidence="1" type="ORF">RN606_12700</name>
    <name evidence="2" type="ORF">RN607_12635</name>
</gene>
<organism evidence="2">
    <name type="scientific">Demequina capsici</name>
    <dbReference type="NCBI Taxonomy" id="3075620"/>
    <lineage>
        <taxon>Bacteria</taxon>
        <taxon>Bacillati</taxon>
        <taxon>Actinomycetota</taxon>
        <taxon>Actinomycetes</taxon>
        <taxon>Micrococcales</taxon>
        <taxon>Demequinaceae</taxon>
        <taxon>Demequina</taxon>
    </lineage>
</organism>
<dbReference type="Pfam" id="PF05768">
    <property type="entry name" value="Glrx-like"/>
    <property type="match status" value="1"/>
</dbReference>
<dbReference type="RefSeq" id="WP_313497721.1">
    <property type="nucleotide sequence ID" value="NZ_CP134879.1"/>
</dbReference>
<dbReference type="EMBL" id="CP134880">
    <property type="protein sequence ID" value="WNM27035.1"/>
    <property type="molecule type" value="Genomic_DNA"/>
</dbReference>
<dbReference type="KEGG" id="dcp:RN607_12635"/>